<gene>
    <name evidence="2" type="ORF">BGW36DRAFT_192548</name>
</gene>
<evidence type="ECO:0000313" key="2">
    <source>
        <dbReference type="EMBL" id="KAH8694891.1"/>
    </source>
</evidence>
<dbReference type="Proteomes" id="UP001201262">
    <property type="component" value="Unassembled WGS sequence"/>
</dbReference>
<proteinExistence type="predicted"/>
<dbReference type="RefSeq" id="XP_046070033.1">
    <property type="nucleotide sequence ID" value="XM_046209805.1"/>
</dbReference>
<sequence>MRSQRASLGASLALRWLRPSTNLFPASYQCGWWRKCTLSHLAVPGVCMLSRIKAPARGCATPIPSPKTLFFSFLSFVRWLAVLLVDGRNGYSASKSSSLLFIQRTGSPLLGGGGYYLLRHSGESNNASEKYTRSVRGHLSNRPRNLSKD</sequence>
<keyword evidence="3" id="KW-1185">Reference proteome</keyword>
<organism evidence="2 3">
    <name type="scientific">Talaromyces proteolyticus</name>
    <dbReference type="NCBI Taxonomy" id="1131652"/>
    <lineage>
        <taxon>Eukaryota</taxon>
        <taxon>Fungi</taxon>
        <taxon>Dikarya</taxon>
        <taxon>Ascomycota</taxon>
        <taxon>Pezizomycotina</taxon>
        <taxon>Eurotiomycetes</taxon>
        <taxon>Eurotiomycetidae</taxon>
        <taxon>Eurotiales</taxon>
        <taxon>Trichocomaceae</taxon>
        <taxon>Talaromyces</taxon>
        <taxon>Talaromyces sect. Bacilispori</taxon>
    </lineage>
</organism>
<dbReference type="GeneID" id="70240092"/>
<protein>
    <submittedName>
        <fullName evidence="2">Uncharacterized protein</fullName>
    </submittedName>
</protein>
<accession>A0AAD4KM06</accession>
<name>A0AAD4KM06_9EURO</name>
<comment type="caution">
    <text evidence="2">The sequence shown here is derived from an EMBL/GenBank/DDBJ whole genome shotgun (WGS) entry which is preliminary data.</text>
</comment>
<feature type="region of interest" description="Disordered" evidence="1">
    <location>
        <begin position="127"/>
        <end position="149"/>
    </location>
</feature>
<dbReference type="EMBL" id="JAJTJA010000008">
    <property type="protein sequence ID" value="KAH8694891.1"/>
    <property type="molecule type" value="Genomic_DNA"/>
</dbReference>
<evidence type="ECO:0000256" key="1">
    <source>
        <dbReference type="SAM" id="MobiDB-lite"/>
    </source>
</evidence>
<dbReference type="AlphaFoldDB" id="A0AAD4KM06"/>
<reference evidence="2" key="1">
    <citation type="submission" date="2021-12" db="EMBL/GenBank/DDBJ databases">
        <title>Convergent genome expansion in fungi linked to evolution of root-endophyte symbiosis.</title>
        <authorList>
            <consortium name="DOE Joint Genome Institute"/>
            <person name="Ke Y.-H."/>
            <person name="Bonito G."/>
            <person name="Liao H.-L."/>
            <person name="Looney B."/>
            <person name="Rojas-Flechas A."/>
            <person name="Nash J."/>
            <person name="Hameed K."/>
            <person name="Schadt C."/>
            <person name="Martin F."/>
            <person name="Crous P.W."/>
            <person name="Miettinen O."/>
            <person name="Magnuson J.K."/>
            <person name="Labbe J."/>
            <person name="Jacobson D."/>
            <person name="Doktycz M.J."/>
            <person name="Veneault-Fourrey C."/>
            <person name="Kuo A."/>
            <person name="Mondo S."/>
            <person name="Calhoun S."/>
            <person name="Riley R."/>
            <person name="Ohm R."/>
            <person name="LaButti K."/>
            <person name="Andreopoulos B."/>
            <person name="Pangilinan J."/>
            <person name="Nolan M."/>
            <person name="Tritt A."/>
            <person name="Clum A."/>
            <person name="Lipzen A."/>
            <person name="Daum C."/>
            <person name="Barry K."/>
            <person name="Grigoriev I.V."/>
            <person name="Vilgalys R."/>
        </authorList>
    </citation>
    <scope>NUCLEOTIDE SEQUENCE</scope>
    <source>
        <strain evidence="2">PMI_201</strain>
    </source>
</reference>
<evidence type="ECO:0000313" key="3">
    <source>
        <dbReference type="Proteomes" id="UP001201262"/>
    </source>
</evidence>